<organism evidence="8 9">
    <name type="scientific">Caballeronia calidae</name>
    <dbReference type="NCBI Taxonomy" id="1777139"/>
    <lineage>
        <taxon>Bacteria</taxon>
        <taxon>Pseudomonadati</taxon>
        <taxon>Pseudomonadota</taxon>
        <taxon>Betaproteobacteria</taxon>
        <taxon>Burkholderiales</taxon>
        <taxon>Burkholderiaceae</taxon>
        <taxon>Caballeronia</taxon>
    </lineage>
</organism>
<dbReference type="InterPro" id="IPR036259">
    <property type="entry name" value="MFS_trans_sf"/>
</dbReference>
<reference evidence="8" key="1">
    <citation type="submission" date="2016-01" db="EMBL/GenBank/DDBJ databases">
        <authorList>
            <person name="Peeters C."/>
        </authorList>
    </citation>
    <scope>NUCLEOTIDE SEQUENCE</scope>
    <source>
        <strain evidence="8">LMG 29321</strain>
    </source>
</reference>
<gene>
    <name evidence="8" type="ORF">AWB78_05909</name>
</gene>
<evidence type="ECO:0000256" key="2">
    <source>
        <dbReference type="ARBA" id="ARBA00022448"/>
    </source>
</evidence>
<name>A0A158E090_9BURK</name>
<feature type="domain" description="Major facilitator superfamily (MFS) profile" evidence="7">
    <location>
        <begin position="34"/>
        <end position="440"/>
    </location>
</feature>
<comment type="caution">
    <text evidence="8">The sequence shown here is derived from an EMBL/GenBank/DDBJ whole genome shotgun (WGS) entry which is preliminary data.</text>
</comment>
<dbReference type="PROSITE" id="PS50850">
    <property type="entry name" value="MFS"/>
    <property type="match status" value="1"/>
</dbReference>
<evidence type="ECO:0000259" key="7">
    <source>
        <dbReference type="PROSITE" id="PS50850"/>
    </source>
</evidence>
<feature type="transmembrane region" description="Helical" evidence="6">
    <location>
        <begin position="105"/>
        <end position="126"/>
    </location>
</feature>
<dbReference type="GO" id="GO:0016020">
    <property type="term" value="C:membrane"/>
    <property type="evidence" value="ECO:0007669"/>
    <property type="project" value="UniProtKB-SubCell"/>
</dbReference>
<dbReference type="Proteomes" id="UP000071859">
    <property type="component" value="Unassembled WGS sequence"/>
</dbReference>
<comment type="subcellular location">
    <subcellularLocation>
        <location evidence="1">Membrane</location>
        <topology evidence="1">Multi-pass membrane protein</topology>
    </subcellularLocation>
</comment>
<dbReference type="InterPro" id="IPR020846">
    <property type="entry name" value="MFS_dom"/>
</dbReference>
<evidence type="ECO:0000313" key="9">
    <source>
        <dbReference type="Proteomes" id="UP000071859"/>
    </source>
</evidence>
<evidence type="ECO:0000256" key="6">
    <source>
        <dbReference type="SAM" id="Phobius"/>
    </source>
</evidence>
<evidence type="ECO:0000256" key="1">
    <source>
        <dbReference type="ARBA" id="ARBA00004141"/>
    </source>
</evidence>
<sequence length="447" mass="48443">MTTPTSARTVSSSTSPTALDSADDRLFRKVTLRIIPFLFICYVVAILDRNNIGFAQLQMKHDLSLTDAMYSLGAVFFFCGYVLFEVPSNMLLHRFGARKTFSRIMLLWGGASVLMVCVSTTTQFYILRFLLGVFEAGFFPGIVFYLTFWYPARRRSGALSVFYAGVAVAGVLGGLVSGWIMRGMDGALGVHGWQWMLAIEGAPAVILGVVAFFYLKDNPSVASWLSAGEKRRLQDALAADSKPSGHSHSLLAALGNPYVYVFAFVYFCLTSAILLLLFWMPTMIKDFGVQDIVQISLYSAIPNAIGAVGVIVIARSSDRRNERKWHFVLCGIGAAISLTLLTTHNLSFSAAMGLLTAAAVLVYAAHPIFWSVPATFFRGPNAAASIALVSSIGVSSGTITPYLIGLIKTYTGTMSNAFYFIAVLLVFACVAMALALRSEGKSRAATQ</sequence>
<feature type="transmembrane region" description="Helical" evidence="6">
    <location>
        <begin position="30"/>
        <end position="47"/>
    </location>
</feature>
<dbReference type="OrthoDB" id="5441967at2"/>
<dbReference type="RefSeq" id="WP_062609825.1">
    <property type="nucleotide sequence ID" value="NZ_FCOX02000041.1"/>
</dbReference>
<keyword evidence="2" id="KW-0813">Transport</keyword>
<dbReference type="EMBL" id="FCOX02000041">
    <property type="protein sequence ID" value="SAL00224.1"/>
    <property type="molecule type" value="Genomic_DNA"/>
</dbReference>
<feature type="transmembrane region" description="Helical" evidence="6">
    <location>
        <begin position="325"/>
        <end position="342"/>
    </location>
</feature>
<keyword evidence="9" id="KW-1185">Reference proteome</keyword>
<proteinExistence type="predicted"/>
<feature type="transmembrane region" description="Helical" evidence="6">
    <location>
        <begin position="382"/>
        <end position="404"/>
    </location>
</feature>
<dbReference type="FunFam" id="1.20.1250.20:FF:000018">
    <property type="entry name" value="MFS transporter permease"/>
    <property type="match status" value="1"/>
</dbReference>
<keyword evidence="3 6" id="KW-0812">Transmembrane</keyword>
<feature type="transmembrane region" description="Helical" evidence="6">
    <location>
        <begin position="258"/>
        <end position="280"/>
    </location>
</feature>
<evidence type="ECO:0000256" key="3">
    <source>
        <dbReference type="ARBA" id="ARBA00022692"/>
    </source>
</evidence>
<feature type="transmembrane region" description="Helical" evidence="6">
    <location>
        <begin position="67"/>
        <end position="84"/>
    </location>
</feature>
<dbReference type="Gene3D" id="1.20.1250.20">
    <property type="entry name" value="MFS general substrate transporter like domains"/>
    <property type="match status" value="2"/>
</dbReference>
<dbReference type="CDD" id="cd17319">
    <property type="entry name" value="MFS_ExuT_GudP_like"/>
    <property type="match status" value="1"/>
</dbReference>
<evidence type="ECO:0000256" key="4">
    <source>
        <dbReference type="ARBA" id="ARBA00022989"/>
    </source>
</evidence>
<dbReference type="PANTHER" id="PTHR43791">
    <property type="entry name" value="PERMEASE-RELATED"/>
    <property type="match status" value="1"/>
</dbReference>
<dbReference type="GO" id="GO:0022857">
    <property type="term" value="F:transmembrane transporter activity"/>
    <property type="evidence" value="ECO:0007669"/>
    <property type="project" value="InterPro"/>
</dbReference>
<dbReference type="AlphaFoldDB" id="A0A158E090"/>
<feature type="transmembrane region" description="Helical" evidence="6">
    <location>
        <begin position="193"/>
        <end position="215"/>
    </location>
</feature>
<evidence type="ECO:0000256" key="5">
    <source>
        <dbReference type="ARBA" id="ARBA00023136"/>
    </source>
</evidence>
<feature type="transmembrane region" description="Helical" evidence="6">
    <location>
        <begin position="416"/>
        <end position="436"/>
    </location>
</feature>
<keyword evidence="4 6" id="KW-1133">Transmembrane helix</keyword>
<feature type="transmembrane region" description="Helical" evidence="6">
    <location>
        <begin position="348"/>
        <end position="370"/>
    </location>
</feature>
<dbReference type="SUPFAM" id="SSF103473">
    <property type="entry name" value="MFS general substrate transporter"/>
    <property type="match status" value="1"/>
</dbReference>
<feature type="transmembrane region" description="Helical" evidence="6">
    <location>
        <begin position="162"/>
        <end position="181"/>
    </location>
</feature>
<evidence type="ECO:0000313" key="8">
    <source>
        <dbReference type="EMBL" id="SAL00224.1"/>
    </source>
</evidence>
<dbReference type="InterPro" id="IPR011701">
    <property type="entry name" value="MFS"/>
</dbReference>
<feature type="transmembrane region" description="Helical" evidence="6">
    <location>
        <begin position="292"/>
        <end position="313"/>
    </location>
</feature>
<dbReference type="PANTHER" id="PTHR43791:SF36">
    <property type="entry name" value="TRANSPORTER, PUTATIVE (AFU_ORTHOLOGUE AFUA_6G08340)-RELATED"/>
    <property type="match status" value="1"/>
</dbReference>
<feature type="transmembrane region" description="Helical" evidence="6">
    <location>
        <begin position="132"/>
        <end position="150"/>
    </location>
</feature>
<keyword evidence="5 6" id="KW-0472">Membrane</keyword>
<protein>
    <submittedName>
        <fullName evidence="8">Major facilitator transporter</fullName>
    </submittedName>
</protein>
<accession>A0A158E090</accession>
<dbReference type="Pfam" id="PF07690">
    <property type="entry name" value="MFS_1"/>
    <property type="match status" value="1"/>
</dbReference>